<feature type="transmembrane region" description="Helical" evidence="1">
    <location>
        <begin position="61"/>
        <end position="86"/>
    </location>
</feature>
<keyword evidence="1" id="KW-0812">Transmembrane</keyword>
<dbReference type="AlphaFoldDB" id="A0A6N3AVX9"/>
<keyword evidence="1" id="KW-1133">Transmembrane helix</keyword>
<sequence length="202" mass="22828">MYYYMEHMKGYDLKRFFPALAWGVSCIFFLLVIFFICSKYGEYRLLCNVGLVNDGIDELHTTLLSVSVGALVCLSGIAGIGLVWTLRKSKVRPLKAESMDDALQLLHIDKFGGCVIYSYKSFDASPRVLLFLEKLVQKEDHTLSLEELGELLGKGYSDGTESCYSRLRNIKCIVHKTLRDTPFDVVRDAFGNFKLVLKEGGK</sequence>
<protein>
    <submittedName>
        <fullName evidence="2">Uncharacterized protein</fullName>
    </submittedName>
</protein>
<proteinExistence type="predicted"/>
<keyword evidence="1" id="KW-0472">Membrane</keyword>
<name>A0A6N3AVX9_9BACT</name>
<evidence type="ECO:0000313" key="2">
    <source>
        <dbReference type="EMBL" id="VYT93816.1"/>
    </source>
</evidence>
<reference evidence="2" key="1">
    <citation type="submission" date="2019-11" db="EMBL/GenBank/DDBJ databases">
        <authorList>
            <person name="Feng L."/>
        </authorList>
    </citation>
    <scope>NUCLEOTIDE SEQUENCE</scope>
    <source>
        <strain evidence="2">PclaraLFYP37</strain>
    </source>
</reference>
<feature type="transmembrane region" description="Helical" evidence="1">
    <location>
        <begin position="20"/>
        <end position="41"/>
    </location>
</feature>
<organism evidence="2">
    <name type="scientific">Paraprevotella clara</name>
    <dbReference type="NCBI Taxonomy" id="454154"/>
    <lineage>
        <taxon>Bacteria</taxon>
        <taxon>Pseudomonadati</taxon>
        <taxon>Bacteroidota</taxon>
        <taxon>Bacteroidia</taxon>
        <taxon>Bacteroidales</taxon>
        <taxon>Prevotellaceae</taxon>
        <taxon>Paraprevotella</taxon>
    </lineage>
</organism>
<accession>A0A6N3AVX9</accession>
<dbReference type="EMBL" id="CACRUT010000008">
    <property type="protein sequence ID" value="VYT93816.1"/>
    <property type="molecule type" value="Genomic_DNA"/>
</dbReference>
<gene>
    <name evidence="2" type="ORF">PCLFYP37_01521</name>
</gene>
<evidence type="ECO:0000256" key="1">
    <source>
        <dbReference type="SAM" id="Phobius"/>
    </source>
</evidence>